<proteinExistence type="predicted"/>
<dbReference type="SUPFAM" id="SSF55729">
    <property type="entry name" value="Acyl-CoA N-acyltransferases (Nat)"/>
    <property type="match status" value="2"/>
</dbReference>
<feature type="domain" description="N-acetyltransferase" evidence="3">
    <location>
        <begin position="1"/>
        <end position="164"/>
    </location>
</feature>
<keyword evidence="1 4" id="KW-0808">Transferase</keyword>
<dbReference type="PANTHER" id="PTHR43877">
    <property type="entry name" value="AMINOALKYLPHOSPHONATE N-ACETYLTRANSFERASE-RELATED-RELATED"/>
    <property type="match status" value="1"/>
</dbReference>
<name>A0A562UYM2_9ACTN</name>
<evidence type="ECO:0000259" key="3">
    <source>
        <dbReference type="PROSITE" id="PS51186"/>
    </source>
</evidence>
<dbReference type="Pfam" id="PF00583">
    <property type="entry name" value="Acetyltransf_1"/>
    <property type="match status" value="1"/>
</dbReference>
<gene>
    <name evidence="4" type="ORF">LX16_4078</name>
</gene>
<comment type="caution">
    <text evidence="4">The sequence shown here is derived from an EMBL/GenBank/DDBJ whole genome shotgun (WGS) entry which is preliminary data.</text>
</comment>
<protein>
    <submittedName>
        <fullName evidence="4">Acetyltransferase (GNAT) family protein</fullName>
    </submittedName>
</protein>
<dbReference type="GO" id="GO:0016747">
    <property type="term" value="F:acyltransferase activity, transferring groups other than amino-acyl groups"/>
    <property type="evidence" value="ECO:0007669"/>
    <property type="project" value="InterPro"/>
</dbReference>
<evidence type="ECO:0000256" key="2">
    <source>
        <dbReference type="ARBA" id="ARBA00023315"/>
    </source>
</evidence>
<organism evidence="4 5">
    <name type="scientific">Stackebrandtia albiflava</name>
    <dbReference type="NCBI Taxonomy" id="406432"/>
    <lineage>
        <taxon>Bacteria</taxon>
        <taxon>Bacillati</taxon>
        <taxon>Actinomycetota</taxon>
        <taxon>Actinomycetes</taxon>
        <taxon>Glycomycetales</taxon>
        <taxon>Glycomycetaceae</taxon>
        <taxon>Stackebrandtia</taxon>
    </lineage>
</organism>
<dbReference type="InterPro" id="IPR016181">
    <property type="entry name" value="Acyl_CoA_acyltransferase"/>
</dbReference>
<dbReference type="PROSITE" id="PS51186">
    <property type="entry name" value="GNAT"/>
    <property type="match status" value="1"/>
</dbReference>
<keyword evidence="2" id="KW-0012">Acyltransferase</keyword>
<dbReference type="Gene3D" id="3.40.630.30">
    <property type="match status" value="1"/>
</dbReference>
<dbReference type="CDD" id="cd04301">
    <property type="entry name" value="NAT_SF"/>
    <property type="match status" value="1"/>
</dbReference>
<accession>A0A562UYM2</accession>
<dbReference type="Proteomes" id="UP000321617">
    <property type="component" value="Unassembled WGS sequence"/>
</dbReference>
<evidence type="ECO:0000313" key="5">
    <source>
        <dbReference type="Proteomes" id="UP000321617"/>
    </source>
</evidence>
<dbReference type="EMBL" id="VLLL01000007">
    <property type="protein sequence ID" value="TWJ10658.1"/>
    <property type="molecule type" value="Genomic_DNA"/>
</dbReference>
<evidence type="ECO:0000313" key="4">
    <source>
        <dbReference type="EMBL" id="TWJ10658.1"/>
    </source>
</evidence>
<dbReference type="AlphaFoldDB" id="A0A562UYM2"/>
<sequence>MRLDTDDPRQVEDFLTLGERVAAHDRDGMPECRHQTRHLITRAVPGEHREMYRVVEDGETVGALMITIPERENSHLAQFGLLVAPGHRRRGIGTALLETALTRAREHGCTTMLTNATGPLPERSVWADTASEFAAVHGFTAAQRMIGQQLDLADSEAAAGRWWPEAARASAGYDLVGYVDEVPEELAEGVATLVTRVNLDVPTGEVDRKVVEFDVARLRESEVAERERGVRRVGVAARHRETGEVAGYSTLLITRGNPWLASVNMTLVAPPHRGHRLGLAMKIRVQRDVVRHFPAVTTIDTGNADVNDHMREVNRRLGFRPIGAVTVYQRRL</sequence>
<dbReference type="InterPro" id="IPR000182">
    <property type="entry name" value="GNAT_dom"/>
</dbReference>
<dbReference type="InterPro" id="IPR050832">
    <property type="entry name" value="Bact_Acetyltransf"/>
</dbReference>
<reference evidence="4 5" key="1">
    <citation type="journal article" date="2013" name="Stand. Genomic Sci.">
        <title>Genomic Encyclopedia of Type Strains, Phase I: The one thousand microbial genomes (KMG-I) project.</title>
        <authorList>
            <person name="Kyrpides N.C."/>
            <person name="Woyke T."/>
            <person name="Eisen J.A."/>
            <person name="Garrity G."/>
            <person name="Lilburn T.G."/>
            <person name="Beck B.J."/>
            <person name="Whitman W.B."/>
            <person name="Hugenholtz P."/>
            <person name="Klenk H.P."/>
        </authorList>
    </citation>
    <scope>NUCLEOTIDE SEQUENCE [LARGE SCALE GENOMIC DNA]</scope>
    <source>
        <strain evidence="4 5">DSM 45044</strain>
    </source>
</reference>
<evidence type="ECO:0000256" key="1">
    <source>
        <dbReference type="ARBA" id="ARBA00022679"/>
    </source>
</evidence>
<keyword evidence="5" id="KW-1185">Reference proteome</keyword>